<dbReference type="PIRSF" id="PIRSF017349">
    <property type="entry name" value="UCP017349"/>
    <property type="match status" value="1"/>
</dbReference>
<accession>A0A3N2BAL2</accession>
<dbReference type="EMBL" id="RKHK01000001">
    <property type="protein sequence ID" value="ROR72202.1"/>
    <property type="molecule type" value="Genomic_DNA"/>
</dbReference>
<keyword evidence="2" id="KW-1185">Reference proteome</keyword>
<evidence type="ECO:0000313" key="1">
    <source>
        <dbReference type="EMBL" id="ROR72202.1"/>
    </source>
</evidence>
<organism evidence="1 2">
    <name type="scientific">Bogoriella caseilytica</name>
    <dbReference type="NCBI Taxonomy" id="56055"/>
    <lineage>
        <taxon>Bacteria</taxon>
        <taxon>Bacillati</taxon>
        <taxon>Actinomycetota</taxon>
        <taxon>Actinomycetes</taxon>
        <taxon>Micrococcales</taxon>
        <taxon>Bogoriellaceae</taxon>
        <taxon>Bogoriella</taxon>
    </lineage>
</organism>
<dbReference type="Proteomes" id="UP000280668">
    <property type="component" value="Unassembled WGS sequence"/>
</dbReference>
<proteinExistence type="predicted"/>
<sequence length="137" mass="14348">MRNLLEPDPTLLPAELDTPSRQALEAGADPREVAAAQPAASLPWAHLARQSLDAGDPVAAYAFARTGYHRGLDALRKSGWRGTGPVPASHLPNQGVLLAIHALGEAAGAIGEEPEQERCATLLNDCDPSAREVMGLA</sequence>
<dbReference type="InterPro" id="IPR014487">
    <property type="entry name" value="DUF3151"/>
</dbReference>
<comment type="caution">
    <text evidence="1">The sequence shown here is derived from an EMBL/GenBank/DDBJ whole genome shotgun (WGS) entry which is preliminary data.</text>
</comment>
<gene>
    <name evidence="1" type="ORF">EDD31_0550</name>
</gene>
<dbReference type="Pfam" id="PF11349">
    <property type="entry name" value="DUF3151"/>
    <property type="match status" value="1"/>
</dbReference>
<protein>
    <submittedName>
        <fullName evidence="1">Uncharacterized protein DUF3151</fullName>
    </submittedName>
</protein>
<evidence type="ECO:0000313" key="2">
    <source>
        <dbReference type="Proteomes" id="UP000280668"/>
    </source>
</evidence>
<name>A0A3N2BAL2_9MICO</name>
<dbReference type="AlphaFoldDB" id="A0A3N2BAL2"/>
<reference evidence="1 2" key="1">
    <citation type="submission" date="2018-11" db="EMBL/GenBank/DDBJ databases">
        <title>Sequencing the genomes of 1000 actinobacteria strains.</title>
        <authorList>
            <person name="Klenk H.-P."/>
        </authorList>
    </citation>
    <scope>NUCLEOTIDE SEQUENCE [LARGE SCALE GENOMIC DNA]</scope>
    <source>
        <strain evidence="1 2">DSM 11294</strain>
    </source>
</reference>